<keyword evidence="2" id="KW-1185">Reference proteome</keyword>
<gene>
    <name evidence="1" type="ORF">WA026_004141</name>
</gene>
<protein>
    <submittedName>
        <fullName evidence="1">Uncharacterized protein</fullName>
    </submittedName>
</protein>
<evidence type="ECO:0000313" key="1">
    <source>
        <dbReference type="EMBL" id="KAK9879290.1"/>
    </source>
</evidence>
<organism evidence="1 2">
    <name type="scientific">Henosepilachna vigintioctopunctata</name>
    <dbReference type="NCBI Taxonomy" id="420089"/>
    <lineage>
        <taxon>Eukaryota</taxon>
        <taxon>Metazoa</taxon>
        <taxon>Ecdysozoa</taxon>
        <taxon>Arthropoda</taxon>
        <taxon>Hexapoda</taxon>
        <taxon>Insecta</taxon>
        <taxon>Pterygota</taxon>
        <taxon>Neoptera</taxon>
        <taxon>Endopterygota</taxon>
        <taxon>Coleoptera</taxon>
        <taxon>Polyphaga</taxon>
        <taxon>Cucujiformia</taxon>
        <taxon>Coccinelloidea</taxon>
        <taxon>Coccinellidae</taxon>
        <taxon>Epilachninae</taxon>
        <taxon>Epilachnini</taxon>
        <taxon>Henosepilachna</taxon>
    </lineage>
</organism>
<dbReference type="EMBL" id="JARQZJ010000061">
    <property type="protein sequence ID" value="KAK9879290.1"/>
    <property type="molecule type" value="Genomic_DNA"/>
</dbReference>
<accession>A0AAW1UGN4</accession>
<reference evidence="1 2" key="1">
    <citation type="submission" date="2023-03" db="EMBL/GenBank/DDBJ databases">
        <title>Genome insight into feeding habits of ladybird beetles.</title>
        <authorList>
            <person name="Li H.-S."/>
            <person name="Huang Y.-H."/>
            <person name="Pang H."/>
        </authorList>
    </citation>
    <scope>NUCLEOTIDE SEQUENCE [LARGE SCALE GENOMIC DNA]</scope>
    <source>
        <strain evidence="1">SYSU_2023b</strain>
        <tissue evidence="1">Whole body</tissue>
    </source>
</reference>
<dbReference type="Proteomes" id="UP001431783">
    <property type="component" value="Unassembled WGS sequence"/>
</dbReference>
<sequence>MDSKAPFGTTSHDLWRRGASSVRWAVWCRQVFVSFLQSRVLLTWILFLVKFCLPPHGTHRMQTLDVSFYGPLKTYFNQKIGALLNKAYGKASTVQTAVNGFQNTGIWLVDPNVFPDYLFEPAETTNIPMQQDRIEPEEYSTAAKNLAGSSQVVESTTTSLIIASTSAADNPCPLSVAQSRDIVTSIPTTPTSSKMILQDVNINVPISVLSPVPKRIYVSGQGERKLHKKPTVLLLTSTPNIEETEAKSALPSVPKKNTRKVTKTLGFSSDSENGLSPFLETGYDDEDSPCINCNDLYSRSKPKEVWLKCLRCETWAMHHMQMFRKRRSVLHVNSACNRLYFVTNLVCHFVINTCVILPA</sequence>
<dbReference type="AlphaFoldDB" id="A0AAW1UGN4"/>
<name>A0AAW1UGN4_9CUCU</name>
<proteinExistence type="predicted"/>
<comment type="caution">
    <text evidence="1">The sequence shown here is derived from an EMBL/GenBank/DDBJ whole genome shotgun (WGS) entry which is preliminary data.</text>
</comment>
<evidence type="ECO:0000313" key="2">
    <source>
        <dbReference type="Proteomes" id="UP001431783"/>
    </source>
</evidence>